<evidence type="ECO:0000313" key="1">
    <source>
        <dbReference type="EMBL" id="MDL2408885.1"/>
    </source>
</evidence>
<name>A0ABT7KJS7_9HYPH</name>
<dbReference type="Pfam" id="PF05284">
    <property type="entry name" value="DUF736"/>
    <property type="match status" value="1"/>
</dbReference>
<reference evidence="1" key="1">
    <citation type="submission" date="2023-06" db="EMBL/GenBank/DDBJ databases">
        <title>Phylogenetic Diversity of Rhizobium strains.</title>
        <authorList>
            <person name="Moura F.T."/>
            <person name="Helene L.C.F."/>
            <person name="Hungria M."/>
        </authorList>
    </citation>
    <scope>NUCLEOTIDE SEQUENCE</scope>
    <source>
        <strain evidence="1">CCGE524</strain>
    </source>
</reference>
<dbReference type="Proteomes" id="UP001172630">
    <property type="component" value="Unassembled WGS sequence"/>
</dbReference>
<dbReference type="EMBL" id="JARFYN010000040">
    <property type="protein sequence ID" value="MDL2408885.1"/>
    <property type="molecule type" value="Genomic_DNA"/>
</dbReference>
<keyword evidence="2" id="KW-1185">Reference proteome</keyword>
<organism evidence="1 2">
    <name type="scientific">Rhizobium calliandrae</name>
    <dbReference type="NCBI Taxonomy" id="1312182"/>
    <lineage>
        <taxon>Bacteria</taxon>
        <taxon>Pseudomonadati</taxon>
        <taxon>Pseudomonadota</taxon>
        <taxon>Alphaproteobacteria</taxon>
        <taxon>Hyphomicrobiales</taxon>
        <taxon>Rhizobiaceae</taxon>
        <taxon>Rhizobium/Agrobacterium group</taxon>
        <taxon>Rhizobium</taxon>
    </lineage>
</organism>
<comment type="caution">
    <text evidence="1">The sequence shown here is derived from an EMBL/GenBank/DDBJ whole genome shotgun (WGS) entry which is preliminary data.</text>
</comment>
<protein>
    <submittedName>
        <fullName evidence="1">DUF736 family protein</fullName>
    </submittedName>
</protein>
<dbReference type="InterPro" id="IPR007948">
    <property type="entry name" value="DUF736"/>
</dbReference>
<evidence type="ECO:0000313" key="2">
    <source>
        <dbReference type="Proteomes" id="UP001172630"/>
    </source>
</evidence>
<gene>
    <name evidence="1" type="ORF">PY650_25245</name>
</gene>
<accession>A0ABT7KJS7</accession>
<sequence>MAQIGTFTRDETGAYNGTIKTLTLHVKASIKPCDRDNDCVPDFRDTATGVERWSWTARETRAEYLSLRLDDPSFTAPVYTSLVLGGKGEHRPIWPAKQGHDAPLPAGLYHSMTYPSAR</sequence>
<dbReference type="RefSeq" id="WP_285882332.1">
    <property type="nucleotide sequence ID" value="NZ_JARFYN010000040.1"/>
</dbReference>
<proteinExistence type="predicted"/>